<evidence type="ECO:0000313" key="1">
    <source>
        <dbReference type="Proteomes" id="UP000095286"/>
    </source>
</evidence>
<reference evidence="2" key="1">
    <citation type="submission" date="2016-11" db="UniProtKB">
        <authorList>
            <consortium name="WormBaseParasite"/>
        </authorList>
    </citation>
    <scope>IDENTIFICATION</scope>
    <source>
        <strain evidence="2">KR3021</strain>
    </source>
</reference>
<name>A0AC35UBT6_9BILA</name>
<evidence type="ECO:0000313" key="2">
    <source>
        <dbReference type="WBParaSite" id="RSKR_0000991700.1"/>
    </source>
</evidence>
<organism evidence="1 2">
    <name type="scientific">Rhabditophanes sp. KR3021</name>
    <dbReference type="NCBI Taxonomy" id="114890"/>
    <lineage>
        <taxon>Eukaryota</taxon>
        <taxon>Metazoa</taxon>
        <taxon>Ecdysozoa</taxon>
        <taxon>Nematoda</taxon>
        <taxon>Chromadorea</taxon>
        <taxon>Rhabditida</taxon>
        <taxon>Tylenchina</taxon>
        <taxon>Panagrolaimomorpha</taxon>
        <taxon>Strongyloidoidea</taxon>
        <taxon>Alloionematidae</taxon>
        <taxon>Rhabditophanes</taxon>
    </lineage>
</organism>
<sequence>MFGLRSKWQFIIVLFVVYQLISYCLRTKQYSFQAKDFKAAAIKASSEANGLSAVGQFVSEMKRYRPMHTTKISSWVPLSLSSLQLNALFVSTLITEYMVVLQAPVQTNGRVGLHWANSSCVVIQGSVNRVLDIANGGFKESFKAGQSFRHGEFESCIYSLSEGTYLTCYGRGVIPVSAVSPILSAITNADPVAIGKLILVYSKGLFDHYAEFAVSTFNYYSGKKSKQEL</sequence>
<protein>
    <submittedName>
        <fullName evidence="2">Sigma non-opioid intracellular receptor 1</fullName>
    </submittedName>
</protein>
<dbReference type="Proteomes" id="UP000095286">
    <property type="component" value="Unplaced"/>
</dbReference>
<proteinExistence type="predicted"/>
<accession>A0AC35UBT6</accession>
<dbReference type="WBParaSite" id="RSKR_0000991700.1">
    <property type="protein sequence ID" value="RSKR_0000991700.1"/>
    <property type="gene ID" value="RSKR_0000991700"/>
</dbReference>